<protein>
    <submittedName>
        <fullName evidence="2">Uncharacterized protein</fullName>
    </submittedName>
</protein>
<evidence type="ECO:0000313" key="3">
    <source>
        <dbReference type="Proteomes" id="UP001328107"/>
    </source>
</evidence>
<evidence type="ECO:0000313" key="2">
    <source>
        <dbReference type="EMBL" id="GMR57982.1"/>
    </source>
</evidence>
<feature type="region of interest" description="Disordered" evidence="1">
    <location>
        <begin position="178"/>
        <end position="199"/>
    </location>
</feature>
<feature type="region of interest" description="Disordered" evidence="1">
    <location>
        <begin position="1"/>
        <end position="59"/>
    </location>
</feature>
<organism evidence="2 3">
    <name type="scientific">Pristionchus mayeri</name>
    <dbReference type="NCBI Taxonomy" id="1317129"/>
    <lineage>
        <taxon>Eukaryota</taxon>
        <taxon>Metazoa</taxon>
        <taxon>Ecdysozoa</taxon>
        <taxon>Nematoda</taxon>
        <taxon>Chromadorea</taxon>
        <taxon>Rhabditida</taxon>
        <taxon>Rhabditina</taxon>
        <taxon>Diplogasteromorpha</taxon>
        <taxon>Diplogasteroidea</taxon>
        <taxon>Neodiplogasteridae</taxon>
        <taxon>Pristionchus</taxon>
    </lineage>
</organism>
<dbReference type="Proteomes" id="UP001328107">
    <property type="component" value="Unassembled WGS sequence"/>
</dbReference>
<reference evidence="3" key="1">
    <citation type="submission" date="2022-10" db="EMBL/GenBank/DDBJ databases">
        <title>Genome assembly of Pristionchus species.</title>
        <authorList>
            <person name="Yoshida K."/>
            <person name="Sommer R.J."/>
        </authorList>
    </citation>
    <scope>NUCLEOTIDE SEQUENCE [LARGE SCALE GENOMIC DNA]</scope>
    <source>
        <strain evidence="3">RS5460</strain>
    </source>
</reference>
<keyword evidence="3" id="KW-1185">Reference proteome</keyword>
<evidence type="ECO:0000256" key="1">
    <source>
        <dbReference type="SAM" id="MobiDB-lite"/>
    </source>
</evidence>
<feature type="non-terminal residue" evidence="2">
    <location>
        <position position="220"/>
    </location>
</feature>
<proteinExistence type="predicted"/>
<name>A0AAN5D944_9BILA</name>
<dbReference type="AlphaFoldDB" id="A0AAN5D944"/>
<comment type="caution">
    <text evidence="2">The sequence shown here is derived from an EMBL/GenBank/DDBJ whole genome shotgun (WGS) entry which is preliminary data.</text>
</comment>
<dbReference type="EMBL" id="BTRK01000006">
    <property type="protein sequence ID" value="GMR57982.1"/>
    <property type="molecule type" value="Genomic_DNA"/>
</dbReference>
<gene>
    <name evidence="2" type="ORF">PMAYCL1PPCAC_28177</name>
</gene>
<accession>A0AAN5D944</accession>
<sequence>MRWVRGGETGRREGGDHTTTVWREGGGGRSRRHGGGRGGRISLGIEGEERGRRRHRRPRQRCRLVTTVSRQEGGEGRGLVASVGRAEAAELIIGLVVEAVEGCSVFLQDARRRDGEVLRVALEETIETLDGGGVRYEGGTVLARALPRDEHAVLERGVGAGVLDALFAGLIARECRGGADEGEADHDEEREGGHLEMREREFEGNLQWTRVEESRVTKHD</sequence>
<feature type="compositionally biased region" description="Basic and acidic residues" evidence="1">
    <location>
        <begin position="187"/>
        <end position="199"/>
    </location>
</feature>